<evidence type="ECO:0000313" key="1">
    <source>
        <dbReference type="EMBL" id="CEG44460.1"/>
    </source>
</evidence>
<dbReference type="GeneID" id="36395879"/>
<evidence type="ECO:0000313" key="2">
    <source>
        <dbReference type="Proteomes" id="UP000054928"/>
    </source>
</evidence>
<dbReference type="RefSeq" id="XP_024580829.1">
    <property type="nucleotide sequence ID" value="XM_024730564.1"/>
</dbReference>
<reference evidence="2" key="1">
    <citation type="submission" date="2014-09" db="EMBL/GenBank/DDBJ databases">
        <authorList>
            <person name="Sharma Rahul"/>
            <person name="Thines Marco"/>
        </authorList>
    </citation>
    <scope>NUCLEOTIDE SEQUENCE [LARGE SCALE GENOMIC DNA]</scope>
</reference>
<sequence>MIQRGHILEYKSVKLFADFALLHMLQHSTSAEVKYVPRYGKLVAIARRL</sequence>
<accession>A0A0P1ASG3</accession>
<dbReference type="EMBL" id="CCYD01001204">
    <property type="protein sequence ID" value="CEG44460.1"/>
    <property type="molecule type" value="Genomic_DNA"/>
</dbReference>
<protein>
    <submittedName>
        <fullName evidence="1">Uncharacterized protein</fullName>
    </submittedName>
</protein>
<proteinExistence type="predicted"/>
<organism evidence="1 2">
    <name type="scientific">Plasmopara halstedii</name>
    <name type="common">Downy mildew of sunflower</name>
    <dbReference type="NCBI Taxonomy" id="4781"/>
    <lineage>
        <taxon>Eukaryota</taxon>
        <taxon>Sar</taxon>
        <taxon>Stramenopiles</taxon>
        <taxon>Oomycota</taxon>
        <taxon>Peronosporomycetes</taxon>
        <taxon>Peronosporales</taxon>
        <taxon>Peronosporaceae</taxon>
        <taxon>Plasmopara</taxon>
    </lineage>
</organism>
<keyword evidence="2" id="KW-1185">Reference proteome</keyword>
<dbReference type="AlphaFoldDB" id="A0A0P1ASG3"/>
<name>A0A0P1ASG3_PLAHL</name>
<dbReference type="Proteomes" id="UP000054928">
    <property type="component" value="Unassembled WGS sequence"/>
</dbReference>